<sequence length="20" mass="2335">MPPPRRTRSSSRWSATTSWS</sequence>
<evidence type="ECO:0000313" key="2">
    <source>
        <dbReference type="EMBL" id="JAE31738.1"/>
    </source>
</evidence>
<dbReference type="EMBL" id="GBRH01166158">
    <property type="protein sequence ID" value="JAE31738.1"/>
    <property type="molecule type" value="Transcribed_RNA"/>
</dbReference>
<reference evidence="2" key="2">
    <citation type="journal article" date="2015" name="Data Brief">
        <title>Shoot transcriptome of the giant reed, Arundo donax.</title>
        <authorList>
            <person name="Barrero R.A."/>
            <person name="Guerrero F.D."/>
            <person name="Moolhuijzen P."/>
            <person name="Goolsby J.A."/>
            <person name="Tidwell J."/>
            <person name="Bellgard S.E."/>
            <person name="Bellgard M.I."/>
        </authorList>
    </citation>
    <scope>NUCLEOTIDE SEQUENCE</scope>
    <source>
        <tissue evidence="2">Shoot tissue taken approximately 20 cm above the soil surface</tissue>
    </source>
</reference>
<proteinExistence type="predicted"/>
<reference evidence="2" key="1">
    <citation type="submission" date="2014-09" db="EMBL/GenBank/DDBJ databases">
        <authorList>
            <person name="Magalhaes I.L.F."/>
            <person name="Oliveira U."/>
            <person name="Santos F.R."/>
            <person name="Vidigal T.H.D.A."/>
            <person name="Brescovit A.D."/>
            <person name="Santos A.J."/>
        </authorList>
    </citation>
    <scope>NUCLEOTIDE SEQUENCE</scope>
    <source>
        <tissue evidence="2">Shoot tissue taken approximately 20 cm above the soil surface</tissue>
    </source>
</reference>
<dbReference type="AlphaFoldDB" id="A0A0A9HFP0"/>
<feature type="compositionally biased region" description="Low complexity" evidence="1">
    <location>
        <begin position="10"/>
        <end position="20"/>
    </location>
</feature>
<name>A0A0A9HFP0_ARUDO</name>
<organism evidence="2">
    <name type="scientific">Arundo donax</name>
    <name type="common">Giant reed</name>
    <name type="synonym">Donax arundinaceus</name>
    <dbReference type="NCBI Taxonomy" id="35708"/>
    <lineage>
        <taxon>Eukaryota</taxon>
        <taxon>Viridiplantae</taxon>
        <taxon>Streptophyta</taxon>
        <taxon>Embryophyta</taxon>
        <taxon>Tracheophyta</taxon>
        <taxon>Spermatophyta</taxon>
        <taxon>Magnoliopsida</taxon>
        <taxon>Liliopsida</taxon>
        <taxon>Poales</taxon>
        <taxon>Poaceae</taxon>
        <taxon>PACMAD clade</taxon>
        <taxon>Arundinoideae</taxon>
        <taxon>Arundineae</taxon>
        <taxon>Arundo</taxon>
    </lineage>
</organism>
<accession>A0A0A9HFP0</accession>
<protein>
    <submittedName>
        <fullName evidence="2">Ccp1</fullName>
    </submittedName>
</protein>
<feature type="region of interest" description="Disordered" evidence="1">
    <location>
        <begin position="1"/>
        <end position="20"/>
    </location>
</feature>
<evidence type="ECO:0000256" key="1">
    <source>
        <dbReference type="SAM" id="MobiDB-lite"/>
    </source>
</evidence>